<feature type="compositionally biased region" description="Basic and acidic residues" evidence="1">
    <location>
        <begin position="10"/>
        <end position="25"/>
    </location>
</feature>
<dbReference type="EMBL" id="JACGWN010000008">
    <property type="protein sequence ID" value="KAL0439218.1"/>
    <property type="molecule type" value="Genomic_DNA"/>
</dbReference>
<proteinExistence type="predicted"/>
<gene>
    <name evidence="2" type="ORF">Slati_2404800</name>
</gene>
<feature type="region of interest" description="Disordered" evidence="1">
    <location>
        <begin position="1"/>
        <end position="25"/>
    </location>
</feature>
<evidence type="ECO:0000313" key="2">
    <source>
        <dbReference type="EMBL" id="KAL0439218.1"/>
    </source>
</evidence>
<protein>
    <recommendedName>
        <fullName evidence="3">Ty3-gypsy retrotransposon protein</fullName>
    </recommendedName>
</protein>
<sequence>MQTISCGKQVEARDEAEVSTKQRYTENDKSTKELQIYSDGSILVDQLKEFIEGIIKSKIEGSSKSFVTYSKPDTQRIVNMKMPVGYQPSKFQQFDGKGNPKQHVAHFVKRATTRECMAII</sequence>
<evidence type="ECO:0000256" key="1">
    <source>
        <dbReference type="SAM" id="MobiDB-lite"/>
    </source>
</evidence>
<dbReference type="PANTHER" id="PTHR33437">
    <property type="entry name" value="OS06G0361200 PROTEIN"/>
    <property type="match status" value="1"/>
</dbReference>
<reference evidence="2" key="1">
    <citation type="submission" date="2020-06" db="EMBL/GenBank/DDBJ databases">
        <authorList>
            <person name="Li T."/>
            <person name="Hu X."/>
            <person name="Zhang T."/>
            <person name="Song X."/>
            <person name="Zhang H."/>
            <person name="Dai N."/>
            <person name="Sheng W."/>
            <person name="Hou X."/>
            <person name="Wei L."/>
        </authorList>
    </citation>
    <scope>NUCLEOTIDE SEQUENCE</scope>
    <source>
        <strain evidence="2">KEN1</strain>
        <tissue evidence="2">Leaf</tissue>
    </source>
</reference>
<evidence type="ECO:0008006" key="3">
    <source>
        <dbReference type="Google" id="ProtNLM"/>
    </source>
</evidence>
<organism evidence="2">
    <name type="scientific">Sesamum latifolium</name>
    <dbReference type="NCBI Taxonomy" id="2727402"/>
    <lineage>
        <taxon>Eukaryota</taxon>
        <taxon>Viridiplantae</taxon>
        <taxon>Streptophyta</taxon>
        <taxon>Embryophyta</taxon>
        <taxon>Tracheophyta</taxon>
        <taxon>Spermatophyta</taxon>
        <taxon>Magnoliopsida</taxon>
        <taxon>eudicotyledons</taxon>
        <taxon>Gunneridae</taxon>
        <taxon>Pentapetalae</taxon>
        <taxon>asterids</taxon>
        <taxon>lamiids</taxon>
        <taxon>Lamiales</taxon>
        <taxon>Pedaliaceae</taxon>
        <taxon>Sesamum</taxon>
    </lineage>
</organism>
<dbReference type="AlphaFoldDB" id="A0AAW2WCN7"/>
<comment type="caution">
    <text evidence="2">The sequence shown here is derived from an EMBL/GenBank/DDBJ whole genome shotgun (WGS) entry which is preliminary data.</text>
</comment>
<accession>A0AAW2WCN7</accession>
<reference evidence="2" key="2">
    <citation type="journal article" date="2024" name="Plant">
        <title>Genomic evolution and insights into agronomic trait innovations of Sesamum species.</title>
        <authorList>
            <person name="Miao H."/>
            <person name="Wang L."/>
            <person name="Qu L."/>
            <person name="Liu H."/>
            <person name="Sun Y."/>
            <person name="Le M."/>
            <person name="Wang Q."/>
            <person name="Wei S."/>
            <person name="Zheng Y."/>
            <person name="Lin W."/>
            <person name="Duan Y."/>
            <person name="Cao H."/>
            <person name="Xiong S."/>
            <person name="Wang X."/>
            <person name="Wei L."/>
            <person name="Li C."/>
            <person name="Ma Q."/>
            <person name="Ju M."/>
            <person name="Zhao R."/>
            <person name="Li G."/>
            <person name="Mu C."/>
            <person name="Tian Q."/>
            <person name="Mei H."/>
            <person name="Zhang T."/>
            <person name="Gao T."/>
            <person name="Zhang H."/>
        </authorList>
    </citation>
    <scope>NUCLEOTIDE SEQUENCE</scope>
    <source>
        <strain evidence="2">KEN1</strain>
    </source>
</reference>
<name>A0AAW2WCN7_9LAMI</name>